<protein>
    <recommendedName>
        <fullName evidence="4">Lipoprotein</fullName>
    </recommendedName>
</protein>
<accession>A0A076PK07</accession>
<proteinExistence type="predicted"/>
<reference evidence="2 3" key="1">
    <citation type="journal article" date="2014" name="Genome Announc.">
        <title>Complete Genome Sequence of Polychlorinated Biphenyl Degrader Comamonas testosteroni TK102 (NBRC 109938).</title>
        <authorList>
            <person name="Fukuda K."/>
            <person name="Hosoyama A."/>
            <person name="Tsuchikane K."/>
            <person name="Ohji S."/>
            <person name="Yamazoe A."/>
            <person name="Fujita N."/>
            <person name="Shintani M."/>
            <person name="Kimbara K."/>
        </authorList>
    </citation>
    <scope>NUCLEOTIDE SEQUENCE [LARGE SCALE GENOMIC DNA]</scope>
    <source>
        <strain evidence="2">TK102</strain>
    </source>
</reference>
<evidence type="ECO:0000256" key="1">
    <source>
        <dbReference type="SAM" id="MobiDB-lite"/>
    </source>
</evidence>
<dbReference type="KEGG" id="ctes:O987_09072"/>
<dbReference type="PROSITE" id="PS51257">
    <property type="entry name" value="PROKAR_LIPOPROTEIN"/>
    <property type="match status" value="1"/>
</dbReference>
<dbReference type="EMBL" id="CP006704">
    <property type="protein sequence ID" value="AIJ45948.1"/>
    <property type="molecule type" value="Genomic_DNA"/>
</dbReference>
<evidence type="ECO:0000313" key="3">
    <source>
        <dbReference type="Proteomes" id="UP000028782"/>
    </source>
</evidence>
<name>A0A076PK07_COMTE</name>
<feature type="region of interest" description="Disordered" evidence="1">
    <location>
        <begin position="49"/>
        <end position="75"/>
    </location>
</feature>
<dbReference type="Proteomes" id="UP000028782">
    <property type="component" value="Chromosome"/>
</dbReference>
<evidence type="ECO:0000313" key="2">
    <source>
        <dbReference type="EMBL" id="AIJ45948.1"/>
    </source>
</evidence>
<evidence type="ECO:0008006" key="4">
    <source>
        <dbReference type="Google" id="ProtNLM"/>
    </source>
</evidence>
<organism evidence="2 3">
    <name type="scientific">Comamonas testosteroni TK102</name>
    <dbReference type="NCBI Taxonomy" id="1392005"/>
    <lineage>
        <taxon>Bacteria</taxon>
        <taxon>Pseudomonadati</taxon>
        <taxon>Pseudomonadota</taxon>
        <taxon>Betaproteobacteria</taxon>
        <taxon>Burkholderiales</taxon>
        <taxon>Comamonadaceae</taxon>
        <taxon>Comamonas</taxon>
    </lineage>
</organism>
<gene>
    <name evidence="2" type="ORF">O987_09072</name>
</gene>
<dbReference type="RefSeq" id="WP_003057119.1">
    <property type="nucleotide sequence ID" value="NZ_CP006704.1"/>
</dbReference>
<sequence length="75" mass="8550">MKKLSALAAVVAVAASLGGCIVAPHDGYYGHGHGGRYDSDRGGRYEYEQGRWDNDRDQRPNRPDRRPDDRWRSQY</sequence>
<dbReference type="HOGENOM" id="CLU_2664791_0_0_4"/>
<dbReference type="AlphaFoldDB" id="A0A076PK07"/>